<feature type="domain" description="TLC" evidence="7">
    <location>
        <begin position="1"/>
        <end position="41"/>
    </location>
</feature>
<evidence type="ECO:0000256" key="5">
    <source>
        <dbReference type="PROSITE-ProRule" id="PRU00205"/>
    </source>
</evidence>
<evidence type="ECO:0000256" key="6">
    <source>
        <dbReference type="SAM" id="Phobius"/>
    </source>
</evidence>
<dbReference type="AlphaFoldDB" id="A0A7J8MF49"/>
<dbReference type="GO" id="GO:0046513">
    <property type="term" value="P:ceramide biosynthetic process"/>
    <property type="evidence" value="ECO:0007669"/>
    <property type="project" value="InterPro"/>
</dbReference>
<feature type="transmembrane region" description="Helical" evidence="6">
    <location>
        <begin position="12"/>
        <end position="36"/>
    </location>
</feature>
<dbReference type="PROSITE" id="PS50922">
    <property type="entry name" value="TLC"/>
    <property type="match status" value="1"/>
</dbReference>
<comment type="subcellular location">
    <subcellularLocation>
        <location evidence="1">Endoplasmic reticulum membrane</location>
        <topology evidence="1">Multi-pass membrane protein</topology>
    </subcellularLocation>
</comment>
<evidence type="ECO:0000313" key="8">
    <source>
        <dbReference type="EMBL" id="MBA0563329.1"/>
    </source>
</evidence>
<proteinExistence type="predicted"/>
<evidence type="ECO:0000256" key="3">
    <source>
        <dbReference type="ARBA" id="ARBA00022989"/>
    </source>
</evidence>
<organism evidence="8 9">
    <name type="scientific">Gossypium lobatum</name>
    <dbReference type="NCBI Taxonomy" id="34289"/>
    <lineage>
        <taxon>Eukaryota</taxon>
        <taxon>Viridiplantae</taxon>
        <taxon>Streptophyta</taxon>
        <taxon>Embryophyta</taxon>
        <taxon>Tracheophyta</taxon>
        <taxon>Spermatophyta</taxon>
        <taxon>Magnoliopsida</taxon>
        <taxon>eudicotyledons</taxon>
        <taxon>Gunneridae</taxon>
        <taxon>Pentapetalae</taxon>
        <taxon>rosids</taxon>
        <taxon>malvids</taxon>
        <taxon>Malvales</taxon>
        <taxon>Malvaceae</taxon>
        <taxon>Malvoideae</taxon>
        <taxon>Gossypium</taxon>
    </lineage>
</organism>
<keyword evidence="2 5" id="KW-0812">Transmembrane</keyword>
<keyword evidence="4 5" id="KW-0472">Membrane</keyword>
<dbReference type="InterPro" id="IPR006634">
    <property type="entry name" value="TLC-dom"/>
</dbReference>
<comment type="caution">
    <text evidence="8">The sequence shown here is derived from an EMBL/GenBank/DDBJ whole genome shotgun (WGS) entry which is preliminary data.</text>
</comment>
<protein>
    <recommendedName>
        <fullName evidence="7">TLC domain-containing protein</fullName>
    </recommendedName>
</protein>
<reference evidence="8 9" key="1">
    <citation type="journal article" date="2019" name="Genome Biol. Evol.">
        <title>Insights into the evolution of the New World diploid cottons (Gossypium, subgenus Houzingenia) based on genome sequencing.</title>
        <authorList>
            <person name="Grover C.E."/>
            <person name="Arick M.A. 2nd"/>
            <person name="Thrash A."/>
            <person name="Conover J.L."/>
            <person name="Sanders W.S."/>
            <person name="Peterson D.G."/>
            <person name="Frelichowski J.E."/>
            <person name="Scheffler J.A."/>
            <person name="Scheffler B.E."/>
            <person name="Wendel J.F."/>
        </authorList>
    </citation>
    <scope>NUCLEOTIDE SEQUENCE [LARGE SCALE GENOMIC DNA]</scope>
    <source>
        <strain evidence="8">157</strain>
        <tissue evidence="8">Leaf</tissue>
    </source>
</reference>
<name>A0A7J8MF49_9ROSI</name>
<dbReference type="GO" id="GO:0005789">
    <property type="term" value="C:endoplasmic reticulum membrane"/>
    <property type="evidence" value="ECO:0007669"/>
    <property type="project" value="UniProtKB-SubCell"/>
</dbReference>
<dbReference type="InterPro" id="IPR016439">
    <property type="entry name" value="Lag1/Lac1-like"/>
</dbReference>
<gene>
    <name evidence="8" type="ORF">Golob_008311</name>
</gene>
<evidence type="ECO:0000256" key="1">
    <source>
        <dbReference type="ARBA" id="ARBA00004477"/>
    </source>
</evidence>
<keyword evidence="3 6" id="KW-1133">Transmembrane helix</keyword>
<accession>A0A7J8MF49</accession>
<evidence type="ECO:0000256" key="2">
    <source>
        <dbReference type="ARBA" id="ARBA00022692"/>
    </source>
</evidence>
<dbReference type="Proteomes" id="UP000593572">
    <property type="component" value="Unassembled WGS sequence"/>
</dbReference>
<dbReference type="EMBL" id="JABEZX010000008">
    <property type="protein sequence ID" value="MBA0563329.1"/>
    <property type="molecule type" value="Genomic_DNA"/>
</dbReference>
<evidence type="ECO:0000259" key="7">
    <source>
        <dbReference type="PROSITE" id="PS50922"/>
    </source>
</evidence>
<evidence type="ECO:0000313" key="9">
    <source>
        <dbReference type="Proteomes" id="UP000593572"/>
    </source>
</evidence>
<dbReference type="PANTHER" id="PTHR12560:SF49">
    <property type="entry name" value="CERAMIDE SYNTHASE 1 LOH3"/>
    <property type="match status" value="1"/>
</dbReference>
<keyword evidence="9" id="KW-1185">Reference proteome</keyword>
<dbReference type="GO" id="GO:0050291">
    <property type="term" value="F:sphingosine N-acyltransferase activity"/>
    <property type="evidence" value="ECO:0007669"/>
    <property type="project" value="InterPro"/>
</dbReference>
<dbReference type="PANTHER" id="PTHR12560">
    <property type="entry name" value="LONGEVITY ASSURANCE FACTOR 1 LAG1"/>
    <property type="match status" value="1"/>
</dbReference>
<evidence type="ECO:0000256" key="4">
    <source>
        <dbReference type="ARBA" id="ARBA00023136"/>
    </source>
</evidence>
<sequence>MSKYCGAEKLASIAFIIFVLSWILLRLIYFPFWVLWSTRFV</sequence>
<dbReference type="Pfam" id="PF03798">
    <property type="entry name" value="TRAM_LAG1_CLN8"/>
    <property type="match status" value="1"/>
</dbReference>